<evidence type="ECO:0000313" key="3">
    <source>
        <dbReference type="Proteomes" id="UP001595859"/>
    </source>
</evidence>
<evidence type="ECO:0000256" key="1">
    <source>
        <dbReference type="SAM" id="MobiDB-lite"/>
    </source>
</evidence>
<evidence type="ECO:0000313" key="2">
    <source>
        <dbReference type="EMBL" id="MFC4853036.1"/>
    </source>
</evidence>
<feature type="region of interest" description="Disordered" evidence="1">
    <location>
        <begin position="21"/>
        <end position="67"/>
    </location>
</feature>
<name>A0ABV9S0L2_9PSEU</name>
<dbReference type="Proteomes" id="UP001595859">
    <property type="component" value="Unassembled WGS sequence"/>
</dbReference>
<keyword evidence="3" id="KW-1185">Reference proteome</keyword>
<feature type="compositionally biased region" description="Basic and acidic residues" evidence="1">
    <location>
        <begin position="34"/>
        <end position="44"/>
    </location>
</feature>
<dbReference type="RefSeq" id="WP_378054981.1">
    <property type="nucleotide sequence ID" value="NZ_JBHSIS010000002.1"/>
</dbReference>
<accession>A0ABV9S0L2</accession>
<dbReference type="EMBL" id="JBHSIS010000002">
    <property type="protein sequence ID" value="MFC4853036.1"/>
    <property type="molecule type" value="Genomic_DNA"/>
</dbReference>
<organism evidence="2 3">
    <name type="scientific">Actinophytocola glycyrrhizae</name>
    <dbReference type="NCBI Taxonomy" id="2044873"/>
    <lineage>
        <taxon>Bacteria</taxon>
        <taxon>Bacillati</taxon>
        <taxon>Actinomycetota</taxon>
        <taxon>Actinomycetes</taxon>
        <taxon>Pseudonocardiales</taxon>
        <taxon>Pseudonocardiaceae</taxon>
    </lineage>
</organism>
<sequence>MPEPFGVNLTADSAERLSLLRLRPAEGEVEQDREEYRGEHRDGDQNTNQTTGERTDLHGSPVTSSCTRTTIRCRVRKMTKITTLDLQEGQQTPRNDD</sequence>
<reference evidence="3" key="1">
    <citation type="journal article" date="2019" name="Int. J. Syst. Evol. Microbiol.">
        <title>The Global Catalogue of Microorganisms (GCM) 10K type strain sequencing project: providing services to taxonomists for standard genome sequencing and annotation.</title>
        <authorList>
            <consortium name="The Broad Institute Genomics Platform"/>
            <consortium name="The Broad Institute Genome Sequencing Center for Infectious Disease"/>
            <person name="Wu L."/>
            <person name="Ma J."/>
        </authorList>
    </citation>
    <scope>NUCLEOTIDE SEQUENCE [LARGE SCALE GENOMIC DNA]</scope>
    <source>
        <strain evidence="3">ZS-22-S1</strain>
    </source>
</reference>
<comment type="caution">
    <text evidence="2">The sequence shown here is derived from an EMBL/GenBank/DDBJ whole genome shotgun (WGS) entry which is preliminary data.</text>
</comment>
<protein>
    <submittedName>
        <fullName evidence="2">Uncharacterized protein</fullName>
    </submittedName>
</protein>
<proteinExistence type="predicted"/>
<gene>
    <name evidence="2" type="ORF">ACFPCV_05945</name>
</gene>